<evidence type="ECO:0000256" key="2">
    <source>
        <dbReference type="ARBA" id="ARBA00011738"/>
    </source>
</evidence>
<evidence type="ECO:0000256" key="1">
    <source>
        <dbReference type="ARBA" id="ARBA00003779"/>
    </source>
</evidence>
<comment type="catalytic activity">
    <reaction evidence="10 11">
        <text>IMP + L-aspartate + GTP = N(6)-(1,2-dicarboxyethyl)-AMP + GDP + phosphate + 2 H(+)</text>
        <dbReference type="Rhea" id="RHEA:15753"/>
        <dbReference type="ChEBI" id="CHEBI:15378"/>
        <dbReference type="ChEBI" id="CHEBI:29991"/>
        <dbReference type="ChEBI" id="CHEBI:37565"/>
        <dbReference type="ChEBI" id="CHEBI:43474"/>
        <dbReference type="ChEBI" id="CHEBI:57567"/>
        <dbReference type="ChEBI" id="CHEBI:58053"/>
        <dbReference type="ChEBI" id="CHEBI:58189"/>
        <dbReference type="EC" id="6.3.4.4"/>
    </reaction>
</comment>
<dbReference type="UniPathway" id="UPA00075">
    <property type="reaction ID" value="UER00335"/>
</dbReference>
<feature type="binding site" evidence="10">
    <location>
        <begin position="40"/>
        <end position="42"/>
    </location>
    <ligand>
        <name>GTP</name>
        <dbReference type="ChEBI" id="CHEBI:37565"/>
    </ligand>
</feature>
<dbReference type="InterPro" id="IPR001114">
    <property type="entry name" value="Adenylosuccinate_synthetase"/>
</dbReference>
<sequence length="941" mass="104942">MTIDVILGAQWGDEGKGKLVDIQSRDAQLVCRAAGGHNAGHEIKVDGVSYSFHLLPSGLMNPRCKNFIGSGVVFHIPTFFSELKELEEKGLTTVHDRIFVSDRVNVLLDMHIAVDGLEEKELGDAAIGTTRRGIGPCYQTSRARTGIKLTDIFYPELFEQKVKRLADGYQKRFGKLFEYDIKAELARFEEYRETMRKYVVDGVAFMSSEQQSDQKIVVEGANALMLDIDYGSYPFVTSSSTTLAGILGGLTLNPKNITETVGVVKAYTTRVGWGAFKTEDTEEIGTKLQEIGREWAWYAQLQKPQGLTELGTHLTGTDLVVVKYSNSINYYTSLNLTKLDVLDTFETIKIAIAYKVDGKELESYPADLKILEQAEVVYHEMPGWQTLTTNAKTYDDLPEKARDYVEYIEKFVGVKIKYIGTGPDPLGIRSPPQNQNMFSSARRWLRQNRTPIAIGVGVIGAGYAVSQYVISRISDARERMSSERIAKENLRRRFEQNQEDCTFTVLALLPTATTNILEAMDTEKITYEIQQMKSAKGLRAGITESTAPSIADTSLTEEESKSLQPESASTDPAPSPAAAPGVEPQEESAPPKPTKSKRQLWDDLAISAVTRAFTLIYTLALLTMLTRIQLNLLGRRSYLSSVVALATSSQQATISLENNDDDNSEQVYGSDFDTNRRYLTFSWWLLNRGWLYIMKRVEGAVRTVFGSLSPRDLVSFDRFAELTIEVRKLVEGATQEERRKAKWLTYLLPPREDEDLVLEESGILLGSSLQSSQQSPASLRRLLDETADLIDSPSFAHVFTLLLDAGFSSLVDKKLAKEAFEFPAQPDGNVVVPYSKELKSTKVVLLPKILSVLTRQAHVIGNGMPNEYLQDMESVRDLESFAAVVYSSNWQNEVQDDGMMDSAVQVDWPEEPAQKNGESSIFVVEPQTGLESAWERAVAKP</sequence>
<keyword evidence="8 10" id="KW-0460">Magnesium</keyword>
<dbReference type="CDD" id="cd03108">
    <property type="entry name" value="AdSS"/>
    <property type="match status" value="1"/>
</dbReference>
<keyword evidence="7 10" id="KW-0658">Purine biosynthesis</keyword>
<keyword evidence="5 10" id="KW-0479">Metal-binding</keyword>
<dbReference type="EMBL" id="CDPU01000002">
    <property type="protein sequence ID" value="CEO45179.1"/>
    <property type="molecule type" value="Genomic_DNA"/>
</dbReference>
<evidence type="ECO:0000256" key="5">
    <source>
        <dbReference type="ARBA" id="ARBA00022723"/>
    </source>
</evidence>
<feature type="binding site" evidence="10">
    <location>
        <position position="144"/>
    </location>
    <ligand>
        <name>IMP</name>
        <dbReference type="ChEBI" id="CHEBI:58053"/>
        <note>ligand shared between dimeric partners</note>
    </ligand>
</feature>
<evidence type="ECO:0000256" key="6">
    <source>
        <dbReference type="ARBA" id="ARBA00022741"/>
    </source>
</evidence>
<dbReference type="NCBIfam" id="TIGR00184">
    <property type="entry name" value="purA"/>
    <property type="match status" value="1"/>
</dbReference>
<feature type="transmembrane region" description="Helical" evidence="13">
    <location>
        <begin position="452"/>
        <end position="470"/>
    </location>
</feature>
<dbReference type="InterPro" id="IPR042110">
    <property type="entry name" value="Adenylosuccinate_synth_dom2"/>
</dbReference>
<dbReference type="GO" id="GO:0005778">
    <property type="term" value="C:peroxisomal membrane"/>
    <property type="evidence" value="ECO:0007669"/>
    <property type="project" value="InterPro"/>
</dbReference>
<dbReference type="GO" id="GO:0046040">
    <property type="term" value="P:IMP metabolic process"/>
    <property type="evidence" value="ECO:0007669"/>
    <property type="project" value="TreeGrafter"/>
</dbReference>
<dbReference type="NCBIfam" id="NF002223">
    <property type="entry name" value="PRK01117.1"/>
    <property type="match status" value="1"/>
</dbReference>
<feature type="binding site" evidence="10">
    <location>
        <begin position="338"/>
        <end position="340"/>
    </location>
    <ligand>
        <name>GTP</name>
        <dbReference type="ChEBI" id="CHEBI:37565"/>
    </ligand>
</feature>
<feature type="compositionally biased region" description="Low complexity" evidence="12">
    <location>
        <begin position="565"/>
        <end position="580"/>
    </location>
</feature>
<dbReference type="GO" id="GO:0005525">
    <property type="term" value="F:GTP binding"/>
    <property type="evidence" value="ECO:0007669"/>
    <property type="project" value="UniProtKB-UniRule"/>
</dbReference>
<dbReference type="HAMAP" id="MF_00011">
    <property type="entry name" value="Adenylosucc_synth"/>
    <property type="match status" value="1"/>
</dbReference>
<feature type="binding site" evidence="10">
    <location>
        <begin position="13"/>
        <end position="16"/>
    </location>
    <ligand>
        <name>IMP</name>
        <dbReference type="ChEBI" id="CHEBI:58053"/>
    </ligand>
</feature>
<comment type="function">
    <text evidence="10">Plays an important role in the de novo pathway and in the salvage pathway of purine nucleotide biosynthesis. Catalyzes the first commited step in the biosynthesis of AMP from IMP.</text>
</comment>
<dbReference type="FunFam" id="1.10.300.10:FF:000001">
    <property type="entry name" value="Adenylosuccinate synthetase"/>
    <property type="match status" value="1"/>
</dbReference>
<comment type="caution">
    <text evidence="10">Lacks conserved residue(s) required for the propagation of feature annotation.</text>
</comment>
<feature type="active site" description="Proton acceptor" evidence="10">
    <location>
        <position position="13"/>
    </location>
</feature>
<dbReference type="PANTHER" id="PTHR11846:SF0">
    <property type="entry name" value="ADENYLOSUCCINATE SYNTHETASE"/>
    <property type="match status" value="1"/>
</dbReference>
<keyword evidence="3 10" id="KW-0963">Cytoplasm</keyword>
<keyword evidence="9 10" id="KW-0342">GTP-binding</keyword>
<dbReference type="Pfam" id="PF04882">
    <property type="entry name" value="Peroxin-3"/>
    <property type="match status" value="1"/>
</dbReference>
<feature type="binding site" evidence="10">
    <location>
        <position position="40"/>
    </location>
    <ligand>
        <name>Mg(2+)</name>
        <dbReference type="ChEBI" id="CHEBI:18420"/>
    </ligand>
</feature>
<dbReference type="EC" id="6.3.4.4" evidence="10 11"/>
<feature type="binding site" evidence="10">
    <location>
        <begin position="12"/>
        <end position="18"/>
    </location>
    <ligand>
        <name>GTP</name>
        <dbReference type="ChEBI" id="CHEBI:37565"/>
    </ligand>
</feature>
<evidence type="ECO:0000256" key="10">
    <source>
        <dbReference type="HAMAP-Rule" id="MF_03125"/>
    </source>
</evidence>
<dbReference type="FunFam" id="3.90.170.10:FF:000001">
    <property type="entry name" value="Adenylosuccinate synthetase"/>
    <property type="match status" value="1"/>
</dbReference>
<evidence type="ECO:0000256" key="9">
    <source>
        <dbReference type="ARBA" id="ARBA00023134"/>
    </source>
</evidence>
<dbReference type="GO" id="GO:0000287">
    <property type="term" value="F:magnesium ion binding"/>
    <property type="evidence" value="ECO:0007669"/>
    <property type="project" value="UniProtKB-UniRule"/>
</dbReference>
<reference evidence="14" key="1">
    <citation type="submission" date="2015-01" db="EMBL/GenBank/DDBJ databases">
        <authorList>
            <person name="Durling Mikael"/>
        </authorList>
    </citation>
    <scope>NUCLEOTIDE SEQUENCE</scope>
</reference>
<evidence type="ECO:0000256" key="12">
    <source>
        <dbReference type="SAM" id="MobiDB-lite"/>
    </source>
</evidence>
<feature type="binding site" evidence="10">
    <location>
        <position position="237"/>
    </location>
    <ligand>
        <name>IMP</name>
        <dbReference type="ChEBI" id="CHEBI:58053"/>
    </ligand>
</feature>
<dbReference type="Gene3D" id="1.10.300.10">
    <property type="entry name" value="Adenylosuccinate Synthetase, subunit A, domain 2"/>
    <property type="match status" value="1"/>
</dbReference>
<dbReference type="InterPro" id="IPR027417">
    <property type="entry name" value="P-loop_NTPase"/>
</dbReference>
<feature type="transmembrane region" description="Helical" evidence="13">
    <location>
        <begin position="604"/>
        <end position="625"/>
    </location>
</feature>
<dbReference type="GO" id="GO:0004019">
    <property type="term" value="F:adenylosuccinate synthase activity"/>
    <property type="evidence" value="ECO:0007669"/>
    <property type="project" value="UniProtKB-UniRule"/>
</dbReference>
<comment type="subcellular location">
    <subcellularLocation>
        <location evidence="10">Cytoplasm</location>
    </subcellularLocation>
</comment>
<keyword evidence="13" id="KW-1133">Transmembrane helix</keyword>
<comment type="function">
    <text evidence="11">Plays an important role in the de novo pathway of purine nucleotide biosynthesis.</text>
</comment>
<evidence type="ECO:0000256" key="13">
    <source>
        <dbReference type="SAM" id="Phobius"/>
    </source>
</evidence>
<dbReference type="AlphaFoldDB" id="A0A0B7JKA2"/>
<comment type="cofactor">
    <cofactor evidence="10">
        <name>Mg(2+)</name>
        <dbReference type="ChEBI" id="CHEBI:18420"/>
    </cofactor>
    <text evidence="10">Binds 1 Mg(2+) ion per subunit.</text>
</comment>
<organism evidence="14">
    <name type="scientific">Bionectria ochroleuca</name>
    <name type="common">Gliocladium roseum</name>
    <dbReference type="NCBI Taxonomy" id="29856"/>
    <lineage>
        <taxon>Eukaryota</taxon>
        <taxon>Fungi</taxon>
        <taxon>Dikarya</taxon>
        <taxon>Ascomycota</taxon>
        <taxon>Pezizomycotina</taxon>
        <taxon>Sordariomycetes</taxon>
        <taxon>Hypocreomycetidae</taxon>
        <taxon>Hypocreales</taxon>
        <taxon>Bionectriaceae</taxon>
        <taxon>Clonostachys</taxon>
    </lineage>
</organism>
<comment type="similarity">
    <text evidence="10 11">Belongs to the adenylosuccinate synthetase family.</text>
</comment>
<keyword evidence="6 10" id="KW-0547">Nucleotide-binding</keyword>
<dbReference type="SUPFAM" id="SSF52540">
    <property type="entry name" value="P-loop containing nucleoside triphosphate hydrolases"/>
    <property type="match status" value="1"/>
</dbReference>
<comment type="subunit">
    <text evidence="2 10">Homodimer.</text>
</comment>
<dbReference type="InterPro" id="IPR006966">
    <property type="entry name" value="Peroxin-3"/>
</dbReference>
<feature type="binding site" evidence="10">
    <location>
        <position position="303"/>
    </location>
    <ligand>
        <name>IMP</name>
        <dbReference type="ChEBI" id="CHEBI:58053"/>
    </ligand>
</feature>
<keyword evidence="13" id="KW-0812">Transmembrane</keyword>
<dbReference type="PANTHER" id="PTHR11846">
    <property type="entry name" value="ADENYLOSUCCINATE SYNTHETASE"/>
    <property type="match status" value="1"/>
</dbReference>
<evidence type="ECO:0000256" key="11">
    <source>
        <dbReference type="RuleBase" id="RU000520"/>
    </source>
</evidence>
<name>A0A0B7JKA2_BIOOC</name>
<dbReference type="Gene3D" id="3.40.440.10">
    <property type="entry name" value="Adenylosuccinate Synthetase, subunit A, domain 1"/>
    <property type="match status" value="1"/>
</dbReference>
<feature type="active site" description="Proton donor" evidence="10">
    <location>
        <position position="41"/>
    </location>
</feature>
<evidence type="ECO:0000256" key="7">
    <source>
        <dbReference type="ARBA" id="ARBA00022755"/>
    </source>
</evidence>
<evidence type="ECO:0000256" key="3">
    <source>
        <dbReference type="ARBA" id="ARBA00022490"/>
    </source>
</evidence>
<dbReference type="SMART" id="SM00788">
    <property type="entry name" value="Adenylsucc_synt"/>
    <property type="match status" value="1"/>
</dbReference>
<feature type="binding site" evidence="10">
    <location>
        <position position="130"/>
    </location>
    <ligand>
        <name>IMP</name>
        <dbReference type="ChEBI" id="CHEBI:58053"/>
    </ligand>
</feature>
<dbReference type="InterPro" id="IPR042109">
    <property type="entry name" value="Adenylosuccinate_synth_dom1"/>
</dbReference>
<keyword evidence="13" id="KW-0472">Membrane</keyword>
<keyword evidence="4 10" id="KW-0436">Ligase</keyword>
<evidence type="ECO:0000313" key="14">
    <source>
        <dbReference type="EMBL" id="CEO45179.1"/>
    </source>
</evidence>
<dbReference type="Gene3D" id="3.90.170.10">
    <property type="entry name" value="Adenylosuccinate Synthetase, subunit A, domain 3"/>
    <property type="match status" value="1"/>
</dbReference>
<feature type="region of interest" description="Disordered" evidence="12">
    <location>
        <begin position="546"/>
        <end position="597"/>
    </location>
</feature>
<feature type="binding site" evidence="10">
    <location>
        <begin position="38"/>
        <end position="41"/>
    </location>
    <ligand>
        <name>IMP</name>
        <dbReference type="ChEBI" id="CHEBI:58053"/>
    </ligand>
</feature>
<proteinExistence type="inferred from homology"/>
<evidence type="ECO:0000256" key="8">
    <source>
        <dbReference type="ARBA" id="ARBA00022842"/>
    </source>
</evidence>
<dbReference type="InterPro" id="IPR018220">
    <property type="entry name" value="Adenylosuccin_syn_GTP-bd"/>
</dbReference>
<dbReference type="InterPro" id="IPR042111">
    <property type="entry name" value="Adenylosuccinate_synth_dom3"/>
</dbReference>
<evidence type="ECO:0000256" key="4">
    <source>
        <dbReference type="ARBA" id="ARBA00022598"/>
    </source>
</evidence>
<feature type="binding site" evidence="10">
    <location>
        <position position="13"/>
    </location>
    <ligand>
        <name>Mg(2+)</name>
        <dbReference type="ChEBI" id="CHEBI:18420"/>
    </ligand>
</feature>
<feature type="binding site" evidence="10">
    <location>
        <position position="222"/>
    </location>
    <ligand>
        <name>IMP</name>
        <dbReference type="ChEBI" id="CHEBI:58053"/>
    </ligand>
</feature>
<gene>
    <name evidence="14" type="ORF">BN869_000001234_1</name>
</gene>
<protein>
    <recommendedName>
        <fullName evidence="10 11">Adenylosuccinate synthetase</fullName>
        <shortName evidence="10">AMPSase</shortName>
        <shortName evidence="10">AdSS</shortName>
        <ecNumber evidence="10 11">6.3.4.4</ecNumber>
    </recommendedName>
    <alternativeName>
        <fullName evidence="10">IMP--aspartate ligase</fullName>
    </alternativeName>
</protein>
<feature type="binding site" evidence="10">
    <location>
        <begin position="420"/>
        <end position="422"/>
    </location>
    <ligand>
        <name>GTP</name>
        <dbReference type="ChEBI" id="CHEBI:37565"/>
    </ligand>
</feature>
<dbReference type="Pfam" id="PF00709">
    <property type="entry name" value="Adenylsucc_synt"/>
    <property type="match status" value="1"/>
</dbReference>
<accession>A0A0B7JKA2</accession>
<dbReference type="GO" id="GO:0044208">
    <property type="term" value="P:'de novo' AMP biosynthetic process"/>
    <property type="evidence" value="ECO:0007669"/>
    <property type="project" value="UniProtKB-UniRule"/>
</dbReference>
<comment type="function">
    <text evidence="1">Plays an important role in the de novo pathway and in the salvage pathway of purine nucleotide biosynthesis. Catalyzes the first committed step in the biosynthesis of AMP from IMP.</text>
</comment>
<comment type="pathway">
    <text evidence="10 11">Purine metabolism; AMP biosynthesis via de novo pathway; AMP from IMP: step 1/2.</text>
</comment>
<dbReference type="PROSITE" id="PS01266">
    <property type="entry name" value="ADENYLOSUCCIN_SYN_1"/>
    <property type="match status" value="1"/>
</dbReference>
<dbReference type="GO" id="GO:0007031">
    <property type="term" value="P:peroxisome organization"/>
    <property type="evidence" value="ECO:0007669"/>
    <property type="project" value="InterPro"/>
</dbReference>